<name>A0A953LCV1_9BACT</name>
<sequence length="477" mass="51966">MNRIIFLASCLIVRIGCYAQEDPAVELLNPDCMEAGSASIVVYDLDEQEEVYSFDAQRALPTASIMKLLTTAAALHQRGEDFRYHTTVGYTGSIVNGVLDGDVVVVGAGDPTLGSSYFEDSWQVAQVADSLCRVLKDLGIEAITGGIILETHASPGQHVPGGWPWSDLGNYYGAGHFAININDNEYKIYFKQNAKPGQETEILRVVPEGSLKIKNEVLTGPPGSGDQAYVYAAPYSEQATIRGTIPPGNGSFSIRGSLTNPPLALGDELHKALEESGVLPGRSPMVNANPSKTVTPLFVISSPRLLDIAQITNYHSVNLYAEALLKLLCKDSDKSASQFGCGLKTLRKLWVSQEVEGDQLFFRDGSGLSPRNTASAMAFTSALESIYQDKAWYDAFLTTLPVMGQEGTLRYMLRGYTGAGKIHAKSGYIGRQRSYAGYMVTESGRHLAFCVMLDNYGCSSTKMRQRIERFLLGFLKE</sequence>
<evidence type="ECO:0000256" key="1">
    <source>
        <dbReference type="ARBA" id="ARBA00006096"/>
    </source>
</evidence>
<gene>
    <name evidence="3" type="primary">dacB</name>
    <name evidence="3" type="ORF">KUV50_17180</name>
</gene>
<dbReference type="EMBL" id="JAHVHU010000019">
    <property type="protein sequence ID" value="MBY5959891.1"/>
    <property type="molecule type" value="Genomic_DNA"/>
</dbReference>
<proteinExistence type="inferred from homology"/>
<dbReference type="GO" id="GO:0006508">
    <property type="term" value="P:proteolysis"/>
    <property type="evidence" value="ECO:0007669"/>
    <property type="project" value="InterPro"/>
</dbReference>
<dbReference type="EC" id="3.4.16.4" evidence="3"/>
<dbReference type="AlphaFoldDB" id="A0A953LCV1"/>
<keyword evidence="3" id="KW-0121">Carboxypeptidase</keyword>
<organism evidence="3 4">
    <name type="scientific">Membranihabitans marinus</name>
    <dbReference type="NCBI Taxonomy" id="1227546"/>
    <lineage>
        <taxon>Bacteria</taxon>
        <taxon>Pseudomonadati</taxon>
        <taxon>Bacteroidota</taxon>
        <taxon>Saprospiria</taxon>
        <taxon>Saprospirales</taxon>
        <taxon>Saprospiraceae</taxon>
        <taxon>Membranihabitans</taxon>
    </lineage>
</organism>
<dbReference type="PRINTS" id="PR00922">
    <property type="entry name" value="DADACBPTASE3"/>
</dbReference>
<dbReference type="GO" id="GO:0000270">
    <property type="term" value="P:peptidoglycan metabolic process"/>
    <property type="evidence" value="ECO:0007669"/>
    <property type="project" value="TreeGrafter"/>
</dbReference>
<dbReference type="Gene3D" id="3.50.80.20">
    <property type="entry name" value="D-Ala-D-Ala carboxypeptidase C, peptidase S13"/>
    <property type="match status" value="1"/>
</dbReference>
<comment type="caution">
    <text evidence="3">The sequence shown here is derived from an EMBL/GenBank/DDBJ whole genome shotgun (WGS) entry which is preliminary data.</text>
</comment>
<evidence type="ECO:0000313" key="4">
    <source>
        <dbReference type="Proteomes" id="UP000753961"/>
    </source>
</evidence>
<keyword evidence="4" id="KW-1185">Reference proteome</keyword>
<evidence type="ECO:0000256" key="2">
    <source>
        <dbReference type="ARBA" id="ARBA00022801"/>
    </source>
</evidence>
<dbReference type="Pfam" id="PF02113">
    <property type="entry name" value="Peptidase_S13"/>
    <property type="match status" value="1"/>
</dbReference>
<dbReference type="PANTHER" id="PTHR30023:SF0">
    <property type="entry name" value="PENICILLIN-SENSITIVE CARBOXYPEPTIDASE A"/>
    <property type="match status" value="1"/>
</dbReference>
<evidence type="ECO:0000313" key="3">
    <source>
        <dbReference type="EMBL" id="MBY5959891.1"/>
    </source>
</evidence>
<dbReference type="PANTHER" id="PTHR30023">
    <property type="entry name" value="D-ALANYL-D-ALANINE CARBOXYPEPTIDASE"/>
    <property type="match status" value="1"/>
</dbReference>
<dbReference type="SUPFAM" id="SSF56601">
    <property type="entry name" value="beta-lactamase/transpeptidase-like"/>
    <property type="match status" value="1"/>
</dbReference>
<dbReference type="Gene3D" id="3.40.710.10">
    <property type="entry name" value="DD-peptidase/beta-lactamase superfamily"/>
    <property type="match status" value="1"/>
</dbReference>
<accession>A0A953LCV1</accession>
<dbReference type="NCBIfam" id="TIGR00666">
    <property type="entry name" value="PBP4"/>
    <property type="match status" value="1"/>
</dbReference>
<dbReference type="GO" id="GO:0009002">
    <property type="term" value="F:serine-type D-Ala-D-Ala carboxypeptidase activity"/>
    <property type="evidence" value="ECO:0007669"/>
    <property type="project" value="UniProtKB-EC"/>
</dbReference>
<keyword evidence="3" id="KW-0645">Protease</keyword>
<comment type="similarity">
    <text evidence="1">Belongs to the peptidase S13 family.</text>
</comment>
<dbReference type="RefSeq" id="WP_222581428.1">
    <property type="nucleotide sequence ID" value="NZ_JAHVHU010000019.1"/>
</dbReference>
<dbReference type="InterPro" id="IPR012338">
    <property type="entry name" value="Beta-lactam/transpept-like"/>
</dbReference>
<dbReference type="InterPro" id="IPR000667">
    <property type="entry name" value="Peptidase_S13"/>
</dbReference>
<dbReference type="Proteomes" id="UP000753961">
    <property type="component" value="Unassembled WGS sequence"/>
</dbReference>
<keyword evidence="2 3" id="KW-0378">Hydrolase</keyword>
<reference evidence="3" key="1">
    <citation type="submission" date="2021-06" db="EMBL/GenBank/DDBJ databases">
        <title>44 bacteria genomes isolated from Dapeng, Shenzhen.</title>
        <authorList>
            <person name="Zheng W."/>
            <person name="Yu S."/>
            <person name="Huang Y."/>
        </authorList>
    </citation>
    <scope>NUCLEOTIDE SEQUENCE</scope>
    <source>
        <strain evidence="3">DP5N28-2</strain>
    </source>
</reference>
<protein>
    <submittedName>
        <fullName evidence="3">D-alanyl-D-alanine carboxypeptidase/D-alanyl-D-alanine-endopeptidase</fullName>
        <ecNumber evidence="3">3.4.16.4</ecNumber>
    </submittedName>
</protein>